<evidence type="ECO:0000313" key="9">
    <source>
        <dbReference type="EMBL" id="KNC86087.1"/>
    </source>
</evidence>
<keyword evidence="7" id="KW-0998">Cell outer membrane</keyword>
<evidence type="ECO:0000256" key="4">
    <source>
        <dbReference type="ARBA" id="ARBA00022525"/>
    </source>
</evidence>
<proteinExistence type="predicted"/>
<keyword evidence="6" id="KW-0472">Membrane</keyword>
<evidence type="ECO:0000256" key="1">
    <source>
        <dbReference type="ARBA" id="ARBA00004196"/>
    </source>
</evidence>
<evidence type="ECO:0000256" key="5">
    <source>
        <dbReference type="ARBA" id="ARBA00022729"/>
    </source>
</evidence>
<dbReference type="InterPro" id="IPR003368">
    <property type="entry name" value="POMP_repeat"/>
</dbReference>
<dbReference type="InterPro" id="IPR011050">
    <property type="entry name" value="Pectin_lyase_fold/virulence"/>
</dbReference>
<evidence type="ECO:0000256" key="3">
    <source>
        <dbReference type="ARBA" id="ARBA00004613"/>
    </source>
</evidence>
<evidence type="ECO:0000256" key="8">
    <source>
        <dbReference type="SAM" id="SignalP"/>
    </source>
</evidence>
<evidence type="ECO:0000313" key="10">
    <source>
        <dbReference type="Proteomes" id="UP000054560"/>
    </source>
</evidence>
<gene>
    <name evidence="9" type="ORF">SARC_01746</name>
</gene>
<accession>A0A0L0GAQ7</accession>
<evidence type="ECO:0000256" key="6">
    <source>
        <dbReference type="ARBA" id="ARBA00023136"/>
    </source>
</evidence>
<comment type="subcellular location">
    <subcellularLocation>
        <location evidence="1">Cell envelope</location>
    </subcellularLocation>
    <subcellularLocation>
        <location evidence="2">Cell outer membrane</location>
    </subcellularLocation>
    <subcellularLocation>
        <location evidence="3">Secreted</location>
    </subcellularLocation>
</comment>
<feature type="signal peptide" evidence="8">
    <location>
        <begin position="1"/>
        <end position="31"/>
    </location>
</feature>
<dbReference type="SUPFAM" id="SSF51126">
    <property type="entry name" value="Pectin lyase-like"/>
    <property type="match status" value="2"/>
</dbReference>
<dbReference type="GO" id="GO:0005576">
    <property type="term" value="C:extracellular region"/>
    <property type="evidence" value="ECO:0007669"/>
    <property type="project" value="UniProtKB-SubCell"/>
</dbReference>
<dbReference type="PANTHER" id="PTHR11319:SF35">
    <property type="entry name" value="OUTER MEMBRANE PROTEIN PMPC-RELATED"/>
    <property type="match status" value="1"/>
</dbReference>
<dbReference type="RefSeq" id="XP_014159989.1">
    <property type="nucleotide sequence ID" value="XM_014304514.1"/>
</dbReference>
<dbReference type="EMBL" id="KQ241668">
    <property type="protein sequence ID" value="KNC86087.1"/>
    <property type="molecule type" value="Genomic_DNA"/>
</dbReference>
<sequence length="573" mass="60281">MPTSFSTKAAFLCIFNTLLSILLLAISCVFAQVQYDPSHCALSSDFAACIVPPPDTDGDVACLQSLTDAITEYQLRSNDAPGTALYLQRNLTITRQVNFETTTLEVIVFGCGHVVTCEGKVGSDGRPRQTGINIYGGISNTMGQNSFAETGGVQFADLTLTGCNKGIWVLLPTSASLTLLENVHITKCSQSTGGNGGAVYTVGKLTVLNSTFDLNEARDQGGALYSKNHMTVVNSVFQENAAGGRGGACFSEGVMEVDNSTFEHNVAQLGGAIYGKDVSMVARSRFEFNVAGQDQGLNNDVHSGSGGAIFGYGDGDIQNCTFMNNTASRYGGALRYLGNLSVNDTGFFNNTISFVTNDLDVLGGAIRVFWSLIVIGSTFIDNSVRDDGGAVFCENRVYAQDCQFLNNVAGQSGGAIRARFVETVGGTFDNNTARDGGAMYSTKVVELQATSFSHNVATTAGGAVFLGDGGHLEACTFKANIASIGAAVNSIGLKLTVRNSVMKQNSAPQQGFVTAIMNHGQGTLELTNTSILDNTAFDIGLVNSIDLLMVDCLVSGNVVTGNGPHISASHYVR</sequence>
<keyword evidence="10" id="KW-1185">Reference proteome</keyword>
<dbReference type="PANTHER" id="PTHR11319">
    <property type="entry name" value="G PROTEIN-COUPLED RECEPTOR-RELATED"/>
    <property type="match status" value="1"/>
</dbReference>
<evidence type="ECO:0000256" key="7">
    <source>
        <dbReference type="ARBA" id="ARBA00023237"/>
    </source>
</evidence>
<dbReference type="Proteomes" id="UP000054560">
    <property type="component" value="Unassembled WGS sequence"/>
</dbReference>
<reference evidence="9 10" key="1">
    <citation type="submission" date="2011-02" db="EMBL/GenBank/DDBJ databases">
        <title>The Genome Sequence of Sphaeroforma arctica JP610.</title>
        <authorList>
            <consortium name="The Broad Institute Genome Sequencing Platform"/>
            <person name="Russ C."/>
            <person name="Cuomo C."/>
            <person name="Young S.K."/>
            <person name="Zeng Q."/>
            <person name="Gargeya S."/>
            <person name="Alvarado L."/>
            <person name="Berlin A."/>
            <person name="Chapman S.B."/>
            <person name="Chen Z."/>
            <person name="Freedman E."/>
            <person name="Gellesch M."/>
            <person name="Goldberg J."/>
            <person name="Griggs A."/>
            <person name="Gujja S."/>
            <person name="Heilman E."/>
            <person name="Heiman D."/>
            <person name="Howarth C."/>
            <person name="Mehta T."/>
            <person name="Neiman D."/>
            <person name="Pearson M."/>
            <person name="Roberts A."/>
            <person name="Saif S."/>
            <person name="Shea T."/>
            <person name="Shenoy N."/>
            <person name="Sisk P."/>
            <person name="Stolte C."/>
            <person name="Sykes S."/>
            <person name="White J."/>
            <person name="Yandava C."/>
            <person name="Burger G."/>
            <person name="Gray M.W."/>
            <person name="Holland P.W.H."/>
            <person name="King N."/>
            <person name="Lang F.B.F."/>
            <person name="Roger A.J."/>
            <person name="Ruiz-Trillo I."/>
            <person name="Haas B."/>
            <person name="Nusbaum C."/>
            <person name="Birren B."/>
        </authorList>
    </citation>
    <scope>NUCLEOTIDE SEQUENCE [LARGE SCALE GENOMIC DNA]</scope>
    <source>
        <strain evidence="9 10">JP610</strain>
    </source>
</reference>
<name>A0A0L0GAQ7_9EUKA</name>
<keyword evidence="4" id="KW-0964">Secreted</keyword>
<feature type="chain" id="PRO_5005539147" description="Right handed beta helix domain-containing protein" evidence="8">
    <location>
        <begin position="32"/>
        <end position="573"/>
    </location>
</feature>
<protein>
    <recommendedName>
        <fullName evidence="11">Right handed beta helix domain-containing protein</fullName>
    </recommendedName>
</protein>
<organism evidence="9 10">
    <name type="scientific">Sphaeroforma arctica JP610</name>
    <dbReference type="NCBI Taxonomy" id="667725"/>
    <lineage>
        <taxon>Eukaryota</taxon>
        <taxon>Ichthyosporea</taxon>
        <taxon>Ichthyophonida</taxon>
        <taxon>Sphaeroforma</taxon>
    </lineage>
</organism>
<dbReference type="AlphaFoldDB" id="A0A0L0GAQ7"/>
<dbReference type="OrthoDB" id="2016546at2759"/>
<dbReference type="NCBIfam" id="TIGR01376">
    <property type="entry name" value="POMP_repeat"/>
    <property type="match status" value="1"/>
</dbReference>
<evidence type="ECO:0008006" key="11">
    <source>
        <dbReference type="Google" id="ProtNLM"/>
    </source>
</evidence>
<dbReference type="GeneID" id="25902250"/>
<evidence type="ECO:0000256" key="2">
    <source>
        <dbReference type="ARBA" id="ARBA00004442"/>
    </source>
</evidence>
<keyword evidence="5 8" id="KW-0732">Signal</keyword>
<dbReference type="Pfam" id="PF02415">
    <property type="entry name" value="Chlam_PMP"/>
    <property type="match status" value="3"/>
</dbReference>